<reference evidence="3" key="2">
    <citation type="journal article" date="2016" name="Mol. Ecol.">
        <title>Population genomics of the filarial nematode parasite Wuchereria bancrofti from mosquitoes.</title>
        <authorList>
            <person name="Small S.T."/>
            <person name="Reimer L.J."/>
            <person name="Tisch D.J."/>
            <person name="King C.L."/>
            <person name="Christensen B.M."/>
            <person name="Siba P.M."/>
            <person name="Kazura J.W."/>
            <person name="Serre D."/>
            <person name="Zimmerman P.A."/>
        </authorList>
    </citation>
    <scope>NUCLEOTIDE SEQUENCE</scope>
    <source>
        <strain evidence="3">pt0022</strain>
    </source>
</reference>
<evidence type="ECO:0000259" key="2">
    <source>
        <dbReference type="Pfam" id="PF02551"/>
    </source>
</evidence>
<evidence type="ECO:0000256" key="1">
    <source>
        <dbReference type="ARBA" id="ARBA00006538"/>
    </source>
</evidence>
<comment type="similarity">
    <text evidence="1">Belongs to the C/M/P thioester hydrolase family.</text>
</comment>
<feature type="domain" description="Acyl-CoA thioesterase 2 C-terminal" evidence="2">
    <location>
        <begin position="233"/>
        <end position="335"/>
    </location>
</feature>
<sequence length="351" mass="40278">MAIRSGIQSLSIFGKKFDFLQQLTNAFHRYIQFTHQLSHNSNLFTTSGHLMDAKNLFDLEQISIDTYRYESTKLAIPNGLIVSRAMATAIKNIPQKMALNSCHAYFCNKIAGPSPIMYQVEDIHTNDDLCIREVNVLQDGKLAIKAEVSFHEECRESIAHQCHMPVTPMPDFCNLLSEAIKQLLENKDDEIFPLPVEIHEFADEILLNPINDIFDIRIVDADSFAAATMKGFYTKIWAKTKEKIDENLNYHKLLASYFVETTLLPSMLRYHISRGFSPTELKPLDYCLWIHSNDINSNEWLLCENHFSIAKCGRAFIQHHLWTITGNLLMTATSEAIIKGVFMERESRQLK</sequence>
<dbReference type="AlphaFoldDB" id="A0AAF5PZE4"/>
<dbReference type="WBParaSite" id="mrna-Wban_07552">
    <property type="protein sequence ID" value="mrna-Wban_07552"/>
    <property type="gene ID" value="Wban_07552"/>
</dbReference>
<protein>
    <recommendedName>
        <fullName evidence="2">Acyl-CoA thioesterase 2 C-terminal domain-containing protein</fullName>
    </recommendedName>
</protein>
<name>A0AAF5PZE4_WUCBA</name>
<dbReference type="PANTHER" id="PTHR11066:SF34">
    <property type="entry name" value="ACYL-COENZYME A THIOESTERASE 8"/>
    <property type="match status" value="1"/>
</dbReference>
<dbReference type="CDD" id="cd03444">
    <property type="entry name" value="Thioesterase_II_repeat1"/>
    <property type="match status" value="1"/>
</dbReference>
<dbReference type="InterPro" id="IPR025652">
    <property type="entry name" value="TesB_C"/>
</dbReference>
<dbReference type="Gene3D" id="2.40.160.210">
    <property type="entry name" value="Acyl-CoA thioesterase, double hotdog domain"/>
    <property type="match status" value="1"/>
</dbReference>
<dbReference type="Pfam" id="PF02551">
    <property type="entry name" value="Acyl_CoA_thio"/>
    <property type="match status" value="1"/>
</dbReference>
<dbReference type="InterPro" id="IPR029069">
    <property type="entry name" value="HotDog_dom_sf"/>
</dbReference>
<dbReference type="PANTHER" id="PTHR11066">
    <property type="entry name" value="ACYL-COA THIOESTERASE"/>
    <property type="match status" value="1"/>
</dbReference>
<dbReference type="InterPro" id="IPR042171">
    <property type="entry name" value="Acyl-CoA_hotdog"/>
</dbReference>
<dbReference type="GO" id="GO:0006637">
    <property type="term" value="P:acyl-CoA metabolic process"/>
    <property type="evidence" value="ECO:0007669"/>
    <property type="project" value="InterPro"/>
</dbReference>
<organism evidence="3 4">
    <name type="scientific">Wuchereria bancrofti</name>
    <dbReference type="NCBI Taxonomy" id="6293"/>
    <lineage>
        <taxon>Eukaryota</taxon>
        <taxon>Metazoa</taxon>
        <taxon>Ecdysozoa</taxon>
        <taxon>Nematoda</taxon>
        <taxon>Chromadorea</taxon>
        <taxon>Rhabditida</taxon>
        <taxon>Spirurina</taxon>
        <taxon>Spiruromorpha</taxon>
        <taxon>Filarioidea</taxon>
        <taxon>Onchocercidae</taxon>
        <taxon>Wuchereria</taxon>
    </lineage>
</organism>
<accession>A0AAF5PZE4</accession>
<dbReference type="GO" id="GO:0005782">
    <property type="term" value="C:peroxisomal matrix"/>
    <property type="evidence" value="ECO:0007669"/>
    <property type="project" value="UniProtKB-SubCell"/>
</dbReference>
<dbReference type="GO" id="GO:0047617">
    <property type="term" value="F:fatty acyl-CoA hydrolase activity"/>
    <property type="evidence" value="ECO:0007669"/>
    <property type="project" value="InterPro"/>
</dbReference>
<dbReference type="Proteomes" id="UP000093561">
    <property type="component" value="Unassembled WGS sequence"/>
</dbReference>
<dbReference type="InterPro" id="IPR003703">
    <property type="entry name" value="Acyl_CoA_thio"/>
</dbReference>
<dbReference type="GO" id="GO:0009062">
    <property type="term" value="P:fatty acid catabolic process"/>
    <property type="evidence" value="ECO:0007669"/>
    <property type="project" value="TreeGrafter"/>
</dbReference>
<dbReference type="SUPFAM" id="SSF54637">
    <property type="entry name" value="Thioesterase/thiol ester dehydrase-isomerase"/>
    <property type="match status" value="2"/>
</dbReference>
<proteinExistence type="inferred from homology"/>
<evidence type="ECO:0000313" key="4">
    <source>
        <dbReference type="WBParaSite" id="mrna-Wban_07552"/>
    </source>
</evidence>
<reference evidence="3" key="1">
    <citation type="submission" date="2015-03" db="EMBL/GenBank/DDBJ databases">
        <title>Wuchereria bancrofti Genome Sequencing Papua New Guinea Strain.</title>
        <authorList>
            <person name="Small S.T."/>
            <person name="Serre D."/>
            <person name="Zimmerman P.A."/>
        </authorList>
    </citation>
    <scope>NUCLEOTIDE SEQUENCE [LARGE SCALE GENOMIC DNA]</scope>
    <source>
        <strain evidence="3">pt0022</strain>
    </source>
</reference>
<reference evidence="4" key="3">
    <citation type="submission" date="2024-02" db="UniProtKB">
        <authorList>
            <consortium name="WormBaseParasite"/>
        </authorList>
    </citation>
    <scope>IDENTIFICATION</scope>
    <source>
        <strain evidence="4">pt0022</strain>
    </source>
</reference>
<evidence type="ECO:0000313" key="3">
    <source>
        <dbReference type="Proteomes" id="UP000093561"/>
    </source>
</evidence>